<dbReference type="KEGG" id="msho:MSHO_58250"/>
<evidence type="ECO:0000313" key="3">
    <source>
        <dbReference type="Proteomes" id="UP000467164"/>
    </source>
</evidence>
<dbReference type="Proteomes" id="UP000467164">
    <property type="component" value="Chromosome"/>
</dbReference>
<accession>A0A7I7LLJ9</accession>
<name>A0A7I7LLJ9_9MYCO</name>
<evidence type="ECO:0000313" key="2">
    <source>
        <dbReference type="EMBL" id="BBX60480.1"/>
    </source>
</evidence>
<reference evidence="2 3" key="1">
    <citation type="journal article" date="2019" name="Emerg. Microbes Infect.">
        <title>Comprehensive subspecies identification of 175 nontuberculous mycobacteria species based on 7547 genomic profiles.</title>
        <authorList>
            <person name="Matsumoto Y."/>
            <person name="Kinjo T."/>
            <person name="Motooka D."/>
            <person name="Nabeya D."/>
            <person name="Jung N."/>
            <person name="Uechi K."/>
            <person name="Horii T."/>
            <person name="Iida T."/>
            <person name="Fujita J."/>
            <person name="Nakamura S."/>
        </authorList>
    </citation>
    <scope>NUCLEOTIDE SEQUENCE [LARGE SCALE GENOMIC DNA]</scope>
    <source>
        <strain evidence="2 3">JCM 12657</strain>
    </source>
</reference>
<protein>
    <submittedName>
        <fullName evidence="2">Uncharacterized protein</fullName>
    </submittedName>
</protein>
<evidence type="ECO:0000256" key="1">
    <source>
        <dbReference type="SAM" id="MobiDB-lite"/>
    </source>
</evidence>
<dbReference type="AlphaFoldDB" id="A0A7I7LLJ9"/>
<keyword evidence="3" id="KW-1185">Reference proteome</keyword>
<feature type="region of interest" description="Disordered" evidence="1">
    <location>
        <begin position="79"/>
        <end position="107"/>
    </location>
</feature>
<organism evidence="2 3">
    <name type="scientific">Mycobacterium shottsii</name>
    <dbReference type="NCBI Taxonomy" id="133549"/>
    <lineage>
        <taxon>Bacteria</taxon>
        <taxon>Bacillati</taxon>
        <taxon>Actinomycetota</taxon>
        <taxon>Actinomycetes</taxon>
        <taxon>Mycobacteriales</taxon>
        <taxon>Mycobacteriaceae</taxon>
        <taxon>Mycobacterium</taxon>
        <taxon>Mycobacterium ulcerans group</taxon>
    </lineage>
</organism>
<proteinExistence type="predicted"/>
<dbReference type="EMBL" id="AP022572">
    <property type="protein sequence ID" value="BBX60480.1"/>
    <property type="molecule type" value="Genomic_DNA"/>
</dbReference>
<sequence>MLTTGEVVDRRHHPIRVAVHIDRTSVGEHGGVGRIDGKQFQPIRDRLTHGRKDLVDKVGHGENSWAGIDSVSIDVESAGASTRPSLAFNDRDGAAAARQVQRRGQPR</sequence>
<gene>
    <name evidence="2" type="ORF">MSHO_58250</name>
</gene>